<accession>A0A381SRE9</accession>
<evidence type="ECO:0000313" key="2">
    <source>
        <dbReference type="EMBL" id="SVA06605.1"/>
    </source>
</evidence>
<dbReference type="Gene3D" id="3.40.630.30">
    <property type="match status" value="1"/>
</dbReference>
<dbReference type="AlphaFoldDB" id="A0A381SRE9"/>
<protein>
    <recommendedName>
        <fullName evidence="1">N-acetyltransferase domain-containing protein</fullName>
    </recommendedName>
</protein>
<dbReference type="GO" id="GO:0016747">
    <property type="term" value="F:acyltransferase activity, transferring groups other than amino-acyl groups"/>
    <property type="evidence" value="ECO:0007669"/>
    <property type="project" value="InterPro"/>
</dbReference>
<dbReference type="InterPro" id="IPR000182">
    <property type="entry name" value="GNAT_dom"/>
</dbReference>
<dbReference type="SUPFAM" id="SSF55729">
    <property type="entry name" value="Acyl-CoA N-acyltransferases (Nat)"/>
    <property type="match status" value="1"/>
</dbReference>
<name>A0A381SRE9_9ZZZZ</name>
<feature type="domain" description="N-acetyltransferase" evidence="1">
    <location>
        <begin position="28"/>
        <end position="201"/>
    </location>
</feature>
<proteinExistence type="predicted"/>
<dbReference type="PROSITE" id="PS51186">
    <property type="entry name" value="GNAT"/>
    <property type="match status" value="1"/>
</dbReference>
<sequence>MTMEELNFQHESESKSTIIASSGPFQIELLEYVGANDYNPLINISESLVEKYGTAAKLTPNTIQTYFNKEGSLPFIARHQGNIIGYIIGVPLEILSIEPWARLDINFGKTNTLYTYAFVVQKQFKGNGYAKMLKRVYLNWAKKQEKIQFITGHVIDGVSSKFTGNIRIIDRIENWQGTGKIFEYYRRELDPDRIYAPRTDPPNITRV</sequence>
<dbReference type="InterPro" id="IPR016181">
    <property type="entry name" value="Acyl_CoA_acyltransferase"/>
</dbReference>
<gene>
    <name evidence="2" type="ORF">METZ01_LOCUS59459</name>
</gene>
<evidence type="ECO:0000259" key="1">
    <source>
        <dbReference type="PROSITE" id="PS51186"/>
    </source>
</evidence>
<dbReference type="EMBL" id="UINC01003471">
    <property type="protein sequence ID" value="SVA06605.1"/>
    <property type="molecule type" value="Genomic_DNA"/>
</dbReference>
<dbReference type="CDD" id="cd04301">
    <property type="entry name" value="NAT_SF"/>
    <property type="match status" value="1"/>
</dbReference>
<organism evidence="2">
    <name type="scientific">marine metagenome</name>
    <dbReference type="NCBI Taxonomy" id="408172"/>
    <lineage>
        <taxon>unclassified sequences</taxon>
        <taxon>metagenomes</taxon>
        <taxon>ecological metagenomes</taxon>
    </lineage>
</organism>
<dbReference type="Pfam" id="PF00583">
    <property type="entry name" value="Acetyltransf_1"/>
    <property type="match status" value="1"/>
</dbReference>
<reference evidence="2" key="1">
    <citation type="submission" date="2018-05" db="EMBL/GenBank/DDBJ databases">
        <authorList>
            <person name="Lanie J.A."/>
            <person name="Ng W.-L."/>
            <person name="Kazmierczak K.M."/>
            <person name="Andrzejewski T.M."/>
            <person name="Davidsen T.M."/>
            <person name="Wayne K.J."/>
            <person name="Tettelin H."/>
            <person name="Glass J.I."/>
            <person name="Rusch D."/>
            <person name="Podicherti R."/>
            <person name="Tsui H.-C.T."/>
            <person name="Winkler M.E."/>
        </authorList>
    </citation>
    <scope>NUCLEOTIDE SEQUENCE</scope>
</reference>